<evidence type="ECO:0000313" key="15">
    <source>
        <dbReference type="Proteomes" id="UP000322981"/>
    </source>
</evidence>
<feature type="compositionally biased region" description="Low complexity" evidence="12">
    <location>
        <begin position="555"/>
        <end position="564"/>
    </location>
</feature>
<dbReference type="InterPro" id="IPR022754">
    <property type="entry name" value="DNA_pol_III_gamma-3"/>
</dbReference>
<evidence type="ECO:0000256" key="8">
    <source>
        <dbReference type="ARBA" id="ARBA00022840"/>
    </source>
</evidence>
<dbReference type="InterPro" id="IPR050238">
    <property type="entry name" value="DNA_Rep/Repair_Clamp_Loader"/>
</dbReference>
<dbReference type="FunFam" id="1.20.272.10:FF:000003">
    <property type="entry name" value="DNA polymerase III subunit gamma/tau"/>
    <property type="match status" value="1"/>
</dbReference>
<evidence type="ECO:0000256" key="2">
    <source>
        <dbReference type="ARBA" id="ARBA00022679"/>
    </source>
</evidence>
<dbReference type="GO" id="GO:0005524">
    <property type="term" value="F:ATP binding"/>
    <property type="evidence" value="ECO:0007669"/>
    <property type="project" value="UniProtKB-KW"/>
</dbReference>
<feature type="compositionally biased region" description="Gly residues" evidence="12">
    <location>
        <begin position="530"/>
        <end position="554"/>
    </location>
</feature>
<dbReference type="InterPro" id="IPR012763">
    <property type="entry name" value="DNA_pol_III_sug/sutau_N"/>
</dbReference>
<dbReference type="SUPFAM" id="SSF52540">
    <property type="entry name" value="P-loop containing nucleoside triphosphate hydrolases"/>
    <property type="match status" value="1"/>
</dbReference>
<comment type="function">
    <text evidence="11">DNA polymerase III is a complex, multichain enzyme responsible for most of the replicative synthesis in bacteria. This DNA polymerase also exhibits 3' to 5' exonuclease activity.</text>
</comment>
<dbReference type="Pfam" id="PF12170">
    <property type="entry name" value="DNA_pol3_tau_5"/>
    <property type="match status" value="1"/>
</dbReference>
<name>A0A5M8FIP4_9GAMM</name>
<dbReference type="Proteomes" id="UP000322981">
    <property type="component" value="Unassembled WGS sequence"/>
</dbReference>
<dbReference type="AlphaFoldDB" id="A0A5M8FIP4"/>
<dbReference type="GO" id="GO:0003677">
    <property type="term" value="F:DNA binding"/>
    <property type="evidence" value="ECO:0007669"/>
    <property type="project" value="InterPro"/>
</dbReference>
<feature type="compositionally biased region" description="Low complexity" evidence="12">
    <location>
        <begin position="408"/>
        <end position="417"/>
    </location>
</feature>
<keyword evidence="4 11" id="KW-0235">DNA replication</keyword>
<dbReference type="InterPro" id="IPR038249">
    <property type="entry name" value="PolIII_tau_V_sf"/>
</dbReference>
<dbReference type="GO" id="GO:0003887">
    <property type="term" value="F:DNA-directed DNA polymerase activity"/>
    <property type="evidence" value="ECO:0007669"/>
    <property type="project" value="UniProtKB-KW"/>
</dbReference>
<dbReference type="OrthoDB" id="9810148at2"/>
<evidence type="ECO:0000256" key="5">
    <source>
        <dbReference type="ARBA" id="ARBA00022723"/>
    </source>
</evidence>
<dbReference type="FunFam" id="1.10.8.60:FF:000013">
    <property type="entry name" value="DNA polymerase III subunit gamma/tau"/>
    <property type="match status" value="1"/>
</dbReference>
<organism evidence="14 15">
    <name type="scientific">Thiohalocapsa marina</name>
    <dbReference type="NCBI Taxonomy" id="424902"/>
    <lineage>
        <taxon>Bacteria</taxon>
        <taxon>Pseudomonadati</taxon>
        <taxon>Pseudomonadota</taxon>
        <taxon>Gammaproteobacteria</taxon>
        <taxon>Chromatiales</taxon>
        <taxon>Chromatiaceae</taxon>
        <taxon>Thiohalocapsa</taxon>
    </lineage>
</organism>
<dbReference type="NCBIfam" id="NF004046">
    <property type="entry name" value="PRK05563.1"/>
    <property type="match status" value="1"/>
</dbReference>
<dbReference type="InterPro" id="IPR021029">
    <property type="entry name" value="DNA_pol_III_tau_dom-5"/>
</dbReference>
<dbReference type="InterPro" id="IPR008921">
    <property type="entry name" value="DNA_pol3_clamp-load_cplx_C"/>
</dbReference>
<feature type="region of interest" description="Disordered" evidence="12">
    <location>
        <begin position="526"/>
        <end position="597"/>
    </location>
</feature>
<keyword evidence="15" id="KW-1185">Reference proteome</keyword>
<comment type="caution">
    <text evidence="14">The sequence shown here is derived from an EMBL/GenBank/DDBJ whole genome shotgun (WGS) entry which is preliminary data.</text>
</comment>
<keyword evidence="2 11" id="KW-0808">Transferase</keyword>
<keyword evidence="8 11" id="KW-0067">ATP-binding</keyword>
<keyword evidence="5" id="KW-0479">Metal-binding</keyword>
<keyword evidence="9 11" id="KW-0239">DNA-directed DNA polymerase</keyword>
<feature type="region of interest" description="Disordered" evidence="12">
    <location>
        <begin position="362"/>
        <end position="417"/>
    </location>
</feature>
<sequence length="649" mass="66784">MTYQVLARKWRPRTFADLVGQEHVVRALVNALERGQVHHAYLFTGTRGVGKTTLARILAKALNCEQGVGPTPCGVCATCREIDQGRYVDLIEVDAASRTKVDQTRELLDNVPFAPVRGRSKVYLIDEVHMFSGSSFNALLKTLEEPPEHVKFVLATTDPQKLPATVLSRCLQFNLKRLLPEQIAERFRQVLSAEAIQFDDAALALLARAADGSMRDGLSLLDQAIAFGGGRVGADDTRAMLGTRSGDLALNLVDALADGDGARVLAEVGRIAELTPDFAGVLSDLIDLLHRLALAQQVPRTLAADDPDHDRLAVLAQRLPAEDVQLYYQILLTGRQDLPLAPEPRTGLEMVLLRALAFRPADPAGGGPSAGSGGSGDAGGSGRPTPSPQPRKPGSTGDAGGPSSAKRSAAPADPHAVSAASLRLDAVAETPAAAPEPSVPATARPARLASAEDWHALVAALDVGGLARQLAEHCALVAWDGHRLRLALDEGAANLRNAGAEQRLRDGLAAALGGAVELLIEQPAAARGAPGKGHGPAAGRTSGGASTGAPGGASSGASAGTSSGAPGGASKGALVGASDESAGAVPGDATGNGPAQAIGETPALRRARDAAERQAQAEALLHQDGPAALLMGLFDARWIPGTLRAAGDG</sequence>
<dbReference type="PANTHER" id="PTHR11669">
    <property type="entry name" value="REPLICATION FACTOR C / DNA POLYMERASE III GAMMA-TAU SUBUNIT"/>
    <property type="match status" value="1"/>
</dbReference>
<feature type="domain" description="AAA+ ATPase" evidence="13">
    <location>
        <begin position="37"/>
        <end position="178"/>
    </location>
</feature>
<evidence type="ECO:0000256" key="10">
    <source>
        <dbReference type="ARBA" id="ARBA00049244"/>
    </source>
</evidence>
<evidence type="ECO:0000256" key="11">
    <source>
        <dbReference type="RuleBase" id="RU364063"/>
    </source>
</evidence>
<feature type="compositionally biased region" description="Gly residues" evidence="12">
    <location>
        <begin position="364"/>
        <end position="382"/>
    </location>
</feature>
<keyword evidence="6 11" id="KW-0547">Nucleotide-binding</keyword>
<dbReference type="Gene3D" id="3.30.300.150">
    <property type="entry name" value="DNA polymerase III, tau subunit, domain V"/>
    <property type="match status" value="1"/>
</dbReference>
<evidence type="ECO:0000256" key="6">
    <source>
        <dbReference type="ARBA" id="ARBA00022741"/>
    </source>
</evidence>
<evidence type="ECO:0000256" key="12">
    <source>
        <dbReference type="SAM" id="MobiDB-lite"/>
    </source>
</evidence>
<gene>
    <name evidence="11" type="primary">dnaX</name>
    <name evidence="14" type="ORF">F2Q65_11960</name>
</gene>
<keyword evidence="7" id="KW-0862">Zinc</keyword>
<dbReference type="SUPFAM" id="SSF48019">
    <property type="entry name" value="post-AAA+ oligomerization domain-like"/>
    <property type="match status" value="1"/>
</dbReference>
<dbReference type="InterPro" id="IPR001270">
    <property type="entry name" value="ClpA/B"/>
</dbReference>
<dbReference type="Gene3D" id="1.10.8.60">
    <property type="match status" value="1"/>
</dbReference>
<comment type="catalytic activity">
    <reaction evidence="10 11">
        <text>DNA(n) + a 2'-deoxyribonucleoside 5'-triphosphate = DNA(n+1) + diphosphate</text>
        <dbReference type="Rhea" id="RHEA:22508"/>
        <dbReference type="Rhea" id="RHEA-COMP:17339"/>
        <dbReference type="Rhea" id="RHEA-COMP:17340"/>
        <dbReference type="ChEBI" id="CHEBI:33019"/>
        <dbReference type="ChEBI" id="CHEBI:61560"/>
        <dbReference type="ChEBI" id="CHEBI:173112"/>
        <dbReference type="EC" id="2.7.7.7"/>
    </reaction>
</comment>
<keyword evidence="3 11" id="KW-0548">Nucleotidyltransferase</keyword>
<comment type="subunit">
    <text evidence="11">DNA polymerase III contains a core (composed of alpha, epsilon and theta chains) that associates with a tau subunit. This core dimerizes to form the POLIII' complex. PolIII' associates with the gamma complex (composed of gamma, delta, delta', psi and chi chains) and with the beta chain to form the complete DNA polymerase III complex.</text>
</comment>
<reference evidence="14 15" key="1">
    <citation type="submission" date="2019-09" db="EMBL/GenBank/DDBJ databases">
        <title>Whole-genome sequence of the purple sulfur bacterium Thiohalocapsa marina DSM 19078.</title>
        <authorList>
            <person name="Kyndt J.A."/>
            <person name="Meyer T.E."/>
        </authorList>
    </citation>
    <scope>NUCLEOTIDE SEQUENCE [LARGE SCALE GENOMIC DNA]</scope>
    <source>
        <strain evidence="14 15">DSM 19078</strain>
    </source>
</reference>
<dbReference type="InterPro" id="IPR045085">
    <property type="entry name" value="HLD_clamp_pol_III_gamma_tau"/>
</dbReference>
<proteinExistence type="inferred from homology"/>
<evidence type="ECO:0000256" key="3">
    <source>
        <dbReference type="ARBA" id="ARBA00022695"/>
    </source>
</evidence>
<dbReference type="EC" id="2.7.7.7" evidence="11"/>
<evidence type="ECO:0000259" key="13">
    <source>
        <dbReference type="SMART" id="SM00382"/>
    </source>
</evidence>
<dbReference type="Pfam" id="PF12169">
    <property type="entry name" value="DNA_pol3_gamma3"/>
    <property type="match status" value="1"/>
</dbReference>
<accession>A0A5M8FIP4</accession>
<dbReference type="EMBL" id="VWXX01000018">
    <property type="protein sequence ID" value="KAA6184547.1"/>
    <property type="molecule type" value="Genomic_DNA"/>
</dbReference>
<dbReference type="PANTHER" id="PTHR11669:SF0">
    <property type="entry name" value="PROTEIN STICHEL-LIKE 2"/>
    <property type="match status" value="1"/>
</dbReference>
<dbReference type="Gene3D" id="3.40.50.300">
    <property type="entry name" value="P-loop containing nucleotide triphosphate hydrolases"/>
    <property type="match status" value="1"/>
</dbReference>
<dbReference type="Pfam" id="PF13177">
    <property type="entry name" value="DNA_pol3_delta2"/>
    <property type="match status" value="1"/>
</dbReference>
<dbReference type="CDD" id="cd18137">
    <property type="entry name" value="HLD_clamp_pol_III_gamma_tau"/>
    <property type="match status" value="1"/>
</dbReference>
<evidence type="ECO:0000313" key="14">
    <source>
        <dbReference type="EMBL" id="KAA6184547.1"/>
    </source>
</evidence>
<dbReference type="Pfam" id="PF22608">
    <property type="entry name" value="DNAX_ATPase_lid"/>
    <property type="match status" value="1"/>
</dbReference>
<dbReference type="PRINTS" id="PR00300">
    <property type="entry name" value="CLPPROTEASEA"/>
</dbReference>
<dbReference type="FunFam" id="3.40.50.300:FF:000014">
    <property type="entry name" value="DNA polymerase III subunit gamma/tau"/>
    <property type="match status" value="1"/>
</dbReference>
<dbReference type="GO" id="GO:0046872">
    <property type="term" value="F:metal ion binding"/>
    <property type="evidence" value="ECO:0007669"/>
    <property type="project" value="UniProtKB-KW"/>
</dbReference>
<dbReference type="CDD" id="cd00009">
    <property type="entry name" value="AAA"/>
    <property type="match status" value="1"/>
</dbReference>
<dbReference type="InterPro" id="IPR027417">
    <property type="entry name" value="P-loop_NTPase"/>
</dbReference>
<dbReference type="InterPro" id="IPR003593">
    <property type="entry name" value="AAA+_ATPase"/>
</dbReference>
<dbReference type="GO" id="GO:0009360">
    <property type="term" value="C:DNA polymerase III complex"/>
    <property type="evidence" value="ECO:0007669"/>
    <property type="project" value="InterPro"/>
</dbReference>
<dbReference type="SMART" id="SM00382">
    <property type="entry name" value="AAA"/>
    <property type="match status" value="1"/>
</dbReference>
<comment type="similarity">
    <text evidence="1 11">Belongs to the DnaX/STICHEL family.</text>
</comment>
<dbReference type="GO" id="GO:0006261">
    <property type="term" value="P:DNA-templated DNA replication"/>
    <property type="evidence" value="ECO:0007669"/>
    <property type="project" value="TreeGrafter"/>
</dbReference>
<evidence type="ECO:0000256" key="9">
    <source>
        <dbReference type="ARBA" id="ARBA00022932"/>
    </source>
</evidence>
<dbReference type="Gene3D" id="1.20.272.10">
    <property type="match status" value="1"/>
</dbReference>
<dbReference type="NCBIfam" id="NF005942">
    <property type="entry name" value="PRK07994.1"/>
    <property type="match status" value="1"/>
</dbReference>
<evidence type="ECO:0000256" key="4">
    <source>
        <dbReference type="ARBA" id="ARBA00022705"/>
    </source>
</evidence>
<dbReference type="NCBIfam" id="TIGR02397">
    <property type="entry name" value="dnaX_nterm"/>
    <property type="match status" value="1"/>
</dbReference>
<evidence type="ECO:0000256" key="7">
    <source>
        <dbReference type="ARBA" id="ARBA00022833"/>
    </source>
</evidence>
<dbReference type="RefSeq" id="WP_150093646.1">
    <property type="nucleotide sequence ID" value="NZ_JBFUOH010000092.1"/>
</dbReference>
<protein>
    <recommendedName>
        <fullName evidence="11">DNA polymerase III subunit gamma/tau</fullName>
        <ecNumber evidence="11">2.7.7.7</ecNumber>
    </recommendedName>
</protein>
<evidence type="ECO:0000256" key="1">
    <source>
        <dbReference type="ARBA" id="ARBA00006360"/>
    </source>
</evidence>